<protein>
    <recommendedName>
        <fullName evidence="3">RAP domain-containing protein</fullName>
    </recommendedName>
</protein>
<evidence type="ECO:0000313" key="1">
    <source>
        <dbReference type="EMBL" id="EER11355.1"/>
    </source>
</evidence>
<dbReference type="InParanoid" id="C5KVW4"/>
<evidence type="ECO:0000313" key="2">
    <source>
        <dbReference type="Proteomes" id="UP000007800"/>
    </source>
</evidence>
<organism evidence="2">
    <name type="scientific">Perkinsus marinus (strain ATCC 50983 / TXsc)</name>
    <dbReference type="NCBI Taxonomy" id="423536"/>
    <lineage>
        <taxon>Eukaryota</taxon>
        <taxon>Sar</taxon>
        <taxon>Alveolata</taxon>
        <taxon>Perkinsozoa</taxon>
        <taxon>Perkinsea</taxon>
        <taxon>Perkinsida</taxon>
        <taxon>Perkinsidae</taxon>
        <taxon>Perkinsus</taxon>
    </lineage>
</organism>
<reference evidence="1 2" key="1">
    <citation type="submission" date="2008-07" db="EMBL/GenBank/DDBJ databases">
        <authorList>
            <person name="El-Sayed N."/>
            <person name="Caler E."/>
            <person name="Inman J."/>
            <person name="Amedeo P."/>
            <person name="Hass B."/>
            <person name="Wortman J."/>
        </authorList>
    </citation>
    <scope>NUCLEOTIDE SEQUENCE [LARGE SCALE GENOMIC DNA]</scope>
    <source>
        <strain evidence="2">ATCC 50983 / TXsc</strain>
    </source>
</reference>
<dbReference type="RefSeq" id="XP_002779560.1">
    <property type="nucleotide sequence ID" value="XM_002779514.1"/>
</dbReference>
<dbReference type="EMBL" id="GG676749">
    <property type="protein sequence ID" value="EER11355.1"/>
    <property type="molecule type" value="Genomic_DNA"/>
</dbReference>
<dbReference type="Proteomes" id="UP000007800">
    <property type="component" value="Unassembled WGS sequence"/>
</dbReference>
<keyword evidence="2" id="KW-1185">Reference proteome</keyword>
<dbReference type="GeneID" id="9046714"/>
<proteinExistence type="predicted"/>
<evidence type="ECO:0008006" key="3">
    <source>
        <dbReference type="Google" id="ProtNLM"/>
    </source>
</evidence>
<gene>
    <name evidence="1" type="ORF">Pmar_PMAR020708</name>
</gene>
<accession>C5KVW4</accession>
<dbReference type="AlphaFoldDB" id="C5KVW4"/>
<sequence>MVSLLGTSLMLTAKEMRFFSIAPRMRRSALALRGHNPESGSQNWSPLQRYQRNISEVRRMEHHVLAAAMEATANEKYYNSLLWLEYLKRCKDLVETPSFSGRDLSKVFSAMTRMRPLILQKDSAHARVAEDIITSAKNRILGVSKCTVSFTTPQQIAWVAYGLAKLSRSHAEHLQVLAGIFSRLLTDDPNTRLSAKDCGMALEAFKDCDADFLECMSARLGPKIHIYDFSEWKVTWVCLATAILQGRREDMLSRSPDSPSGRALTNIISSVEEHIPLLGPHEVCRLMSSVKRTLESDETSDSLPVSLVEALSKRIIDLREELSIDDIAGLIPGYMSLVYENFKRESLEFMTVVVSSSRSIQELSRLSRFFPELVAHEVTVRAQTTPLASSISGSKSSWMQDPVEARLLGRLCREVSRVQRHASAHTIQKLLSHVPQPQHCLPPTEILAVLARTNLKLEGWTSVEDFSSRLLEEGGEKEFIRHCHARASLGLPIQVDKLREVLRNPSSALTITDKVRCLHSMALANQLSPGDEFAHRILRNIDGGLDDSPTVQQLRLFINSTRTSVAVELDTSCRFKQTALARHVGMCLKRNFPHSNWITHGKISDGNGGSVNVDYWCPEHGSVEVLGPTRHYFQTEELTAAQSFKYRLIRAVLGSTRLRAISYHQWNETQLKQDSLISSLFTA</sequence>
<dbReference type="OrthoDB" id="10400800at2759"/>
<name>C5KVW4_PERM5</name>